<sequence>MKIRLNPSQKKRNSKTKTSKFLFLPLLFKGEMYWLERVIIKKNFNGRSFQVTDIIRSKDLINNEINKTTNKLKVLKKVV</sequence>
<evidence type="ECO:0000313" key="1">
    <source>
        <dbReference type="EMBL" id="TDQ22722.1"/>
    </source>
</evidence>
<organism evidence="1 2">
    <name type="scientific">Tenacibaculum caenipelagi</name>
    <dbReference type="NCBI Taxonomy" id="1325435"/>
    <lineage>
        <taxon>Bacteria</taxon>
        <taxon>Pseudomonadati</taxon>
        <taxon>Bacteroidota</taxon>
        <taxon>Flavobacteriia</taxon>
        <taxon>Flavobacteriales</taxon>
        <taxon>Flavobacteriaceae</taxon>
        <taxon>Tenacibaculum</taxon>
    </lineage>
</organism>
<keyword evidence="2" id="KW-1185">Reference proteome</keyword>
<protein>
    <submittedName>
        <fullName evidence="1">Uncharacterized protein</fullName>
    </submittedName>
</protein>
<comment type="caution">
    <text evidence="1">The sequence shown here is derived from an EMBL/GenBank/DDBJ whole genome shotgun (WGS) entry which is preliminary data.</text>
</comment>
<dbReference type="AlphaFoldDB" id="A0A4R6TF45"/>
<accession>A0A4R6TF45</accession>
<proteinExistence type="predicted"/>
<name>A0A4R6TF45_9FLAO</name>
<evidence type="ECO:0000313" key="2">
    <source>
        <dbReference type="Proteomes" id="UP000295390"/>
    </source>
</evidence>
<reference evidence="1 2" key="1">
    <citation type="submission" date="2019-03" db="EMBL/GenBank/DDBJ databases">
        <title>Genomic Encyclopedia of Type Strains, Phase III (KMG-III): the genomes of soil and plant-associated and newly described type strains.</title>
        <authorList>
            <person name="Whitman W."/>
        </authorList>
    </citation>
    <scope>NUCLEOTIDE SEQUENCE [LARGE SCALE GENOMIC DNA]</scope>
    <source>
        <strain evidence="1 2">CECT 8283</strain>
    </source>
</reference>
<dbReference type="Proteomes" id="UP000295390">
    <property type="component" value="Unassembled WGS sequence"/>
</dbReference>
<gene>
    <name evidence="1" type="ORF">DFQ07_2739</name>
</gene>
<dbReference type="EMBL" id="SNYH01000006">
    <property type="protein sequence ID" value="TDQ22722.1"/>
    <property type="molecule type" value="Genomic_DNA"/>
</dbReference>